<protein>
    <recommendedName>
        <fullName evidence="5">FAD-binding PCMH-type domain-containing protein</fullName>
    </recommendedName>
</protein>
<dbReference type="EMBL" id="JAWHQM010000009">
    <property type="protein sequence ID" value="KAK5628867.1"/>
    <property type="molecule type" value="Genomic_DNA"/>
</dbReference>
<comment type="similarity">
    <text evidence="1">Belongs to the oxygen-dependent FAD-linked oxidoreductase family.</text>
</comment>
<dbReference type="GO" id="GO:0016491">
    <property type="term" value="F:oxidoreductase activity"/>
    <property type="evidence" value="ECO:0007669"/>
    <property type="project" value="UniProtKB-KW"/>
</dbReference>
<name>A0AAN7Z4H3_9PEZI</name>
<accession>A0AAN7Z4H3</accession>
<dbReference type="InterPro" id="IPR016166">
    <property type="entry name" value="FAD-bd_PCMH"/>
</dbReference>
<dbReference type="PROSITE" id="PS51387">
    <property type="entry name" value="FAD_PCMH"/>
    <property type="match status" value="1"/>
</dbReference>
<feature type="domain" description="FAD-binding PCMH-type" evidence="5">
    <location>
        <begin position="1"/>
        <end position="163"/>
    </location>
</feature>
<evidence type="ECO:0000256" key="3">
    <source>
        <dbReference type="ARBA" id="ARBA00022827"/>
    </source>
</evidence>
<dbReference type="InterPro" id="IPR016169">
    <property type="entry name" value="FAD-bd_PCMH_sub2"/>
</dbReference>
<gene>
    <name evidence="6" type="ORF">RRF57_004582</name>
</gene>
<dbReference type="Pfam" id="PF01565">
    <property type="entry name" value="FAD_binding_4"/>
    <property type="match status" value="1"/>
</dbReference>
<dbReference type="Gene3D" id="3.30.465.10">
    <property type="match status" value="1"/>
</dbReference>
<dbReference type="PANTHER" id="PTHR42973">
    <property type="entry name" value="BINDING OXIDOREDUCTASE, PUTATIVE (AFU_ORTHOLOGUE AFUA_1G17690)-RELATED"/>
    <property type="match status" value="1"/>
</dbReference>
<dbReference type="AlphaFoldDB" id="A0AAN7Z4H3"/>
<organism evidence="6 7">
    <name type="scientific">Xylaria bambusicola</name>
    <dbReference type="NCBI Taxonomy" id="326684"/>
    <lineage>
        <taxon>Eukaryota</taxon>
        <taxon>Fungi</taxon>
        <taxon>Dikarya</taxon>
        <taxon>Ascomycota</taxon>
        <taxon>Pezizomycotina</taxon>
        <taxon>Sordariomycetes</taxon>
        <taxon>Xylariomycetidae</taxon>
        <taxon>Xylariales</taxon>
        <taxon>Xylariaceae</taxon>
        <taxon>Xylaria</taxon>
    </lineage>
</organism>
<evidence type="ECO:0000256" key="1">
    <source>
        <dbReference type="ARBA" id="ARBA00005466"/>
    </source>
</evidence>
<evidence type="ECO:0000259" key="5">
    <source>
        <dbReference type="PROSITE" id="PS51387"/>
    </source>
</evidence>
<dbReference type="Proteomes" id="UP001305414">
    <property type="component" value="Unassembled WGS sequence"/>
</dbReference>
<proteinExistence type="inferred from homology"/>
<dbReference type="InterPro" id="IPR050416">
    <property type="entry name" value="FAD-linked_Oxidoreductase"/>
</dbReference>
<evidence type="ECO:0000256" key="4">
    <source>
        <dbReference type="ARBA" id="ARBA00023002"/>
    </source>
</evidence>
<comment type="caution">
    <text evidence="6">The sequence shown here is derived from an EMBL/GenBank/DDBJ whole genome shotgun (WGS) entry which is preliminary data.</text>
</comment>
<keyword evidence="2" id="KW-0285">Flavoprotein</keyword>
<keyword evidence="4" id="KW-0560">Oxidoreductase</keyword>
<evidence type="ECO:0000313" key="6">
    <source>
        <dbReference type="EMBL" id="KAK5628867.1"/>
    </source>
</evidence>
<dbReference type="PANTHER" id="PTHR42973:SF54">
    <property type="entry name" value="FAD-BINDING PCMH-TYPE DOMAIN-CONTAINING PROTEIN"/>
    <property type="match status" value="1"/>
</dbReference>
<evidence type="ECO:0000313" key="7">
    <source>
        <dbReference type="Proteomes" id="UP001305414"/>
    </source>
</evidence>
<dbReference type="GO" id="GO:0071949">
    <property type="term" value="F:FAD binding"/>
    <property type="evidence" value="ECO:0007669"/>
    <property type="project" value="InterPro"/>
</dbReference>
<dbReference type="SUPFAM" id="SSF56176">
    <property type="entry name" value="FAD-binding/transporter-associated domain-like"/>
    <property type="match status" value="1"/>
</dbReference>
<keyword evidence="3" id="KW-0274">FAD</keyword>
<reference evidence="6 7" key="1">
    <citation type="submission" date="2023-10" db="EMBL/GenBank/DDBJ databases">
        <title>Draft genome sequence of Xylaria bambusicola isolate GMP-LS, the root and basal stem rot pathogen of sugarcane in Indonesia.</title>
        <authorList>
            <person name="Selvaraj P."/>
            <person name="Muralishankar V."/>
            <person name="Muruganantham S."/>
            <person name="Sp S."/>
            <person name="Haryani S."/>
            <person name="Lau K.J.X."/>
            <person name="Naqvi N.I."/>
        </authorList>
    </citation>
    <scope>NUCLEOTIDE SEQUENCE [LARGE SCALE GENOMIC DNA]</scope>
    <source>
        <strain evidence="6">GMP-LS</strain>
    </source>
</reference>
<dbReference type="InterPro" id="IPR036318">
    <property type="entry name" value="FAD-bd_PCMH-like_sf"/>
</dbReference>
<sequence>MILNEHEVAATLTQLTENGITFAVRSTGHNPIPKVSSVDQSGVLIDLQDIKSLSLQDDGTVQIGGGTKWGDIYTFLEDQGRSIIGARNLGVGVGGYTLGGGMTAFPNIHGLPADNVINYQVVLGNSKIVDANSKTNSDLWKTLKGGGTNFGIVTRFDIQTYPLIKTKYAVNVYDPADYVNILKATVQVQESMEMDPKIGLFVSVSAQAASVGLLYADTPAEIPKAFDPFLQLDSLLMEAVPWTDGTIKSLVNSIQYDQPSARRTQAAATTKVDLDLYIKAHELYVEANKTAVSDIFYTIQPLSRSAVQQGEEKGGNIMGIPEAPQNWWVGASSWQDASLDEKAFAEVDDLRMKVEEAAESRGLMFEFEFMNDASPIQTVLDSYGPENVKLMREVSAKYDEGKVFQTLQNGGYLLRNIK</sequence>
<dbReference type="InterPro" id="IPR006094">
    <property type="entry name" value="Oxid_FAD_bind_N"/>
</dbReference>
<keyword evidence="7" id="KW-1185">Reference proteome</keyword>
<evidence type="ECO:0000256" key="2">
    <source>
        <dbReference type="ARBA" id="ARBA00022630"/>
    </source>
</evidence>
<dbReference type="Gene3D" id="3.40.462.20">
    <property type="match status" value="1"/>
</dbReference>